<reference evidence="1 2" key="1">
    <citation type="submission" date="2017-03" db="EMBL/GenBank/DDBJ databases">
        <title>Whole genome sequences of fourteen strains of Bradyrhizobium canariense and one strain of Bradyrhizobium japonicum isolated from Lupinus (Papilionoideae: Genisteae) species in Algeria.</title>
        <authorList>
            <person name="Crovadore J."/>
            <person name="Chekireb D."/>
            <person name="Brachmann A."/>
            <person name="Chablais R."/>
            <person name="Cochard B."/>
            <person name="Lefort F."/>
        </authorList>
    </citation>
    <scope>NUCLEOTIDE SEQUENCE [LARGE SCALE GENOMIC DNA]</scope>
    <source>
        <strain evidence="1 2">UBMA195</strain>
    </source>
</reference>
<dbReference type="EMBL" id="NAFI01000180">
    <property type="protein sequence ID" value="OSJ06109.1"/>
    <property type="molecule type" value="Genomic_DNA"/>
</dbReference>
<sequence length="92" mass="10442">MRLPHSDSCAGVAEGTLHRPHGFESRRTATFPILSRVHVEFGADQMPQILNIMRGKCDARTLLSVLQEKEHFVIIKRRNAEYQHGFVHSSCS</sequence>
<comment type="caution">
    <text evidence="1">The sequence shown here is derived from an EMBL/GenBank/DDBJ whole genome shotgun (WGS) entry which is preliminary data.</text>
</comment>
<gene>
    <name evidence="1" type="ORF">BSZ18_23445</name>
</gene>
<organism evidence="1 2">
    <name type="scientific">Bradyrhizobium canariense</name>
    <dbReference type="NCBI Taxonomy" id="255045"/>
    <lineage>
        <taxon>Bacteria</taxon>
        <taxon>Pseudomonadati</taxon>
        <taxon>Pseudomonadota</taxon>
        <taxon>Alphaproteobacteria</taxon>
        <taxon>Hyphomicrobiales</taxon>
        <taxon>Nitrobacteraceae</taxon>
        <taxon>Bradyrhizobium</taxon>
    </lineage>
</organism>
<evidence type="ECO:0000313" key="2">
    <source>
        <dbReference type="Proteomes" id="UP000193553"/>
    </source>
</evidence>
<evidence type="ECO:0000313" key="1">
    <source>
        <dbReference type="EMBL" id="OSJ06109.1"/>
    </source>
</evidence>
<dbReference type="Proteomes" id="UP000193553">
    <property type="component" value="Unassembled WGS sequence"/>
</dbReference>
<proteinExistence type="predicted"/>
<protein>
    <submittedName>
        <fullName evidence="1">Uncharacterized protein</fullName>
    </submittedName>
</protein>
<dbReference type="AlphaFoldDB" id="A0A1X3GN42"/>
<accession>A0A1X3GN42</accession>
<name>A0A1X3GN42_9BRAD</name>